<feature type="compositionally biased region" description="Basic and acidic residues" evidence="2">
    <location>
        <begin position="1"/>
        <end position="11"/>
    </location>
</feature>
<evidence type="ECO:0000256" key="1">
    <source>
        <dbReference type="ARBA" id="ARBA00009005"/>
    </source>
</evidence>
<evidence type="ECO:0000256" key="2">
    <source>
        <dbReference type="SAM" id="MobiDB-lite"/>
    </source>
</evidence>
<dbReference type="PANTHER" id="PTHR48104:SF30">
    <property type="entry name" value="METACASPASE-1"/>
    <property type="match status" value="1"/>
</dbReference>
<name>A0AAD5YUS7_9AGAR</name>
<organism evidence="4 5">
    <name type="scientific">Leucocoprinus birnbaumii</name>
    <dbReference type="NCBI Taxonomy" id="56174"/>
    <lineage>
        <taxon>Eukaryota</taxon>
        <taxon>Fungi</taxon>
        <taxon>Dikarya</taxon>
        <taxon>Basidiomycota</taxon>
        <taxon>Agaricomycotina</taxon>
        <taxon>Agaricomycetes</taxon>
        <taxon>Agaricomycetidae</taxon>
        <taxon>Agaricales</taxon>
        <taxon>Agaricineae</taxon>
        <taxon>Agaricaceae</taxon>
        <taxon>Leucocoprinus</taxon>
    </lineage>
</organism>
<dbReference type="Gene3D" id="3.40.50.12660">
    <property type="match status" value="1"/>
</dbReference>
<feature type="region of interest" description="Disordered" evidence="2">
    <location>
        <begin position="97"/>
        <end position="183"/>
    </location>
</feature>
<dbReference type="GO" id="GO:0006508">
    <property type="term" value="P:proteolysis"/>
    <property type="evidence" value="ECO:0007669"/>
    <property type="project" value="InterPro"/>
</dbReference>
<dbReference type="InterPro" id="IPR011600">
    <property type="entry name" value="Pept_C14_caspase"/>
</dbReference>
<dbReference type="EMBL" id="JANIEX010000109">
    <property type="protein sequence ID" value="KAJ3573262.1"/>
    <property type="molecule type" value="Genomic_DNA"/>
</dbReference>
<dbReference type="GO" id="GO:0004197">
    <property type="term" value="F:cysteine-type endopeptidase activity"/>
    <property type="evidence" value="ECO:0007669"/>
    <property type="project" value="InterPro"/>
</dbReference>
<dbReference type="Proteomes" id="UP001213000">
    <property type="component" value="Unassembled WGS sequence"/>
</dbReference>
<evidence type="ECO:0000259" key="3">
    <source>
        <dbReference type="Pfam" id="PF00656"/>
    </source>
</evidence>
<feature type="region of interest" description="Disordered" evidence="2">
    <location>
        <begin position="1"/>
        <end position="28"/>
    </location>
</feature>
<keyword evidence="5" id="KW-1185">Reference proteome</keyword>
<evidence type="ECO:0000313" key="5">
    <source>
        <dbReference type="Proteomes" id="UP001213000"/>
    </source>
</evidence>
<dbReference type="PANTHER" id="PTHR48104">
    <property type="entry name" value="METACASPASE-4"/>
    <property type="match status" value="1"/>
</dbReference>
<feature type="compositionally biased region" description="Basic residues" evidence="2">
    <location>
        <begin position="97"/>
        <end position="114"/>
    </location>
</feature>
<protein>
    <recommendedName>
        <fullName evidence="3">Peptidase C14 caspase domain-containing protein</fullName>
    </recommendedName>
</protein>
<dbReference type="Pfam" id="PF00656">
    <property type="entry name" value="Peptidase_C14"/>
    <property type="match status" value="1"/>
</dbReference>
<proteinExistence type="inferred from homology"/>
<gene>
    <name evidence="4" type="ORF">NP233_g2555</name>
</gene>
<reference evidence="4" key="1">
    <citation type="submission" date="2022-07" db="EMBL/GenBank/DDBJ databases">
        <title>Genome Sequence of Leucocoprinus birnbaumii.</title>
        <authorList>
            <person name="Buettner E."/>
        </authorList>
    </citation>
    <scope>NUCLEOTIDE SEQUENCE</scope>
    <source>
        <strain evidence="4">VT141</strain>
    </source>
</reference>
<accession>A0AAD5YUS7</accession>
<feature type="domain" description="Peptidase C14 caspase" evidence="3">
    <location>
        <begin position="197"/>
        <end position="418"/>
    </location>
</feature>
<evidence type="ECO:0000313" key="4">
    <source>
        <dbReference type="EMBL" id="KAJ3573262.1"/>
    </source>
</evidence>
<comment type="similarity">
    <text evidence="1">Belongs to the peptidase C14B family.</text>
</comment>
<comment type="caution">
    <text evidence="4">The sequence shown here is derived from an EMBL/GenBank/DDBJ whole genome shotgun (WGS) entry which is preliminary data.</text>
</comment>
<dbReference type="AlphaFoldDB" id="A0AAD5YUS7"/>
<sequence>MMWDLDPEHSGQTRPTSRRSASPAFPSPYYANATPTSAIYPGSYPSQMPMPVISSSPGIANGTSVPQYYSQQQISGTEGVTSSPYQIPPQVIIIKHSHKRHHGSDGRHRRHSHSHSSQPIVLPQPVSYSNSHPAPYYPSPIPYDIPQGQHNSDSHHHSTGPIGDIQHTIPHQQSSRPVAAVPPKPHTHGIFSNCTGRKKALCIGINYRGQSHELRGCINDARSVRKWLIKDHGFRNEDVVLLTDDTTEPRHLPTRKNMIDAMKCIQPDGSYIQDSGHGGQAEDQNGDETDGFDEVIFPLDFKDKGHIVDDVGLEISNDNLSKISHRNYTKSWSPNFQRAAGSRGPVRKRKETHGDAISWSACQDGKTSVDTFKDGVAVGAMSHAFISSLRERPDQSYGELLRSLRLLLGPKYNQVPQLGTAYHMDIGRKFVI</sequence>
<dbReference type="GO" id="GO:0005737">
    <property type="term" value="C:cytoplasm"/>
    <property type="evidence" value="ECO:0007669"/>
    <property type="project" value="TreeGrafter"/>
</dbReference>
<feature type="compositionally biased region" description="Low complexity" evidence="2">
    <location>
        <begin position="13"/>
        <end position="28"/>
    </location>
</feature>
<dbReference type="InterPro" id="IPR050452">
    <property type="entry name" value="Metacaspase"/>
</dbReference>